<dbReference type="Gene3D" id="1.10.357.10">
    <property type="entry name" value="Tetracycline Repressor, domain 2"/>
    <property type="match status" value="1"/>
</dbReference>
<feature type="domain" description="HTH tetR-type" evidence="5">
    <location>
        <begin position="9"/>
        <end position="69"/>
    </location>
</feature>
<dbReference type="InterPro" id="IPR001647">
    <property type="entry name" value="HTH_TetR"/>
</dbReference>
<reference evidence="6 9" key="2">
    <citation type="submission" date="2019-04" db="EMBL/GenBank/DDBJ databases">
        <title>Isolation and culture of sulfate reducing bacteria from the cold seep of the South China Sea.</title>
        <authorList>
            <person name="Sun C."/>
            <person name="Liu R."/>
        </authorList>
    </citation>
    <scope>NUCLEOTIDE SEQUENCE [LARGE SCALE GENOMIC DNA]</scope>
    <source>
        <strain evidence="6 9">CS1</strain>
    </source>
</reference>
<dbReference type="AlphaFoldDB" id="A0A6P1ZIU5"/>
<organism evidence="7 8">
    <name type="scientific">Oceanidesulfovibrio marinus</name>
    <dbReference type="NCBI Taxonomy" id="370038"/>
    <lineage>
        <taxon>Bacteria</taxon>
        <taxon>Pseudomonadati</taxon>
        <taxon>Thermodesulfobacteriota</taxon>
        <taxon>Desulfovibrionia</taxon>
        <taxon>Desulfovibrionales</taxon>
        <taxon>Desulfovibrionaceae</taxon>
        <taxon>Oceanidesulfovibrio</taxon>
    </lineage>
</organism>
<keyword evidence="9" id="KW-1185">Reference proteome</keyword>
<feature type="DNA-binding region" description="H-T-H motif" evidence="4">
    <location>
        <begin position="32"/>
        <end position="51"/>
    </location>
</feature>
<dbReference type="Proteomes" id="UP000503251">
    <property type="component" value="Chromosome"/>
</dbReference>
<dbReference type="SUPFAM" id="SSF48498">
    <property type="entry name" value="Tetracyclin repressor-like, C-terminal domain"/>
    <property type="match status" value="1"/>
</dbReference>
<dbReference type="InterPro" id="IPR050109">
    <property type="entry name" value="HTH-type_TetR-like_transc_reg"/>
</dbReference>
<dbReference type="GO" id="GO:0000976">
    <property type="term" value="F:transcription cis-regulatory region binding"/>
    <property type="evidence" value="ECO:0007669"/>
    <property type="project" value="TreeGrafter"/>
</dbReference>
<keyword evidence="1" id="KW-0805">Transcription regulation</keyword>
<dbReference type="PROSITE" id="PS50977">
    <property type="entry name" value="HTH_TETR_2"/>
    <property type="match status" value="1"/>
</dbReference>
<dbReference type="InterPro" id="IPR036271">
    <property type="entry name" value="Tet_transcr_reg_TetR-rel_C_sf"/>
</dbReference>
<dbReference type="EMBL" id="QMIF01000006">
    <property type="protein sequence ID" value="TVM33694.1"/>
    <property type="molecule type" value="Genomic_DNA"/>
</dbReference>
<dbReference type="Proteomes" id="UP000434052">
    <property type="component" value="Unassembled WGS sequence"/>
</dbReference>
<evidence type="ECO:0000256" key="4">
    <source>
        <dbReference type="PROSITE-ProRule" id="PRU00335"/>
    </source>
</evidence>
<proteinExistence type="predicted"/>
<keyword evidence="3" id="KW-0804">Transcription</keyword>
<dbReference type="EMBL" id="CP039543">
    <property type="protein sequence ID" value="QJT09467.1"/>
    <property type="molecule type" value="Genomic_DNA"/>
</dbReference>
<dbReference type="PANTHER" id="PTHR30055">
    <property type="entry name" value="HTH-TYPE TRANSCRIPTIONAL REGULATOR RUTR"/>
    <property type="match status" value="1"/>
</dbReference>
<dbReference type="RefSeq" id="WP_144305360.1">
    <property type="nucleotide sequence ID" value="NZ_CP039543.1"/>
</dbReference>
<sequence>MPRTGLTSAELVEKAIDIATRNIRQFGLDKFRLTDVAKKLKVSHAALYNHFPDKAAVTDAISERWLNQIDAALESASQADLEPRTRLIRWFLTLHRMKLEKIRTDPELYKTFNMAVELDKPFVRQHQANVRRLLGDVLRKAVDAGAFPAEGQDNAVVVLLEATSSFHHPSMVLEHKDEDREDLLQQIVSVVFAGLANKGNVR</sequence>
<evidence type="ECO:0000313" key="6">
    <source>
        <dbReference type="EMBL" id="QJT09467.1"/>
    </source>
</evidence>
<dbReference type="GO" id="GO:0003700">
    <property type="term" value="F:DNA-binding transcription factor activity"/>
    <property type="evidence" value="ECO:0007669"/>
    <property type="project" value="TreeGrafter"/>
</dbReference>
<evidence type="ECO:0000259" key="5">
    <source>
        <dbReference type="PROSITE" id="PS50977"/>
    </source>
</evidence>
<protein>
    <submittedName>
        <fullName evidence="7">TetR/AcrR family transcriptional regulator</fullName>
    </submittedName>
</protein>
<evidence type="ECO:0000313" key="8">
    <source>
        <dbReference type="Proteomes" id="UP000434052"/>
    </source>
</evidence>
<accession>A0A6P1ZIU5</accession>
<evidence type="ECO:0000256" key="3">
    <source>
        <dbReference type="ARBA" id="ARBA00023163"/>
    </source>
</evidence>
<reference evidence="7 8" key="1">
    <citation type="submission" date="2018-06" db="EMBL/GenBank/DDBJ databases">
        <title>Complete genome of Desulfovibrio marinus P48SEP.</title>
        <authorList>
            <person name="Crispim J.S."/>
            <person name="Vidigal P.M.P."/>
            <person name="Silva L.C.F."/>
            <person name="Araujo L.C."/>
            <person name="Laguardia C.N."/>
            <person name="Dias R.S."/>
            <person name="Sousa M.P."/>
            <person name="Paula S.O."/>
            <person name="Silva C."/>
        </authorList>
    </citation>
    <scope>NUCLEOTIDE SEQUENCE [LARGE SCALE GENOMIC DNA]</scope>
    <source>
        <strain evidence="7 8">P48SEP</strain>
    </source>
</reference>
<evidence type="ECO:0000313" key="7">
    <source>
        <dbReference type="EMBL" id="TVM33694.1"/>
    </source>
</evidence>
<dbReference type="InterPro" id="IPR009057">
    <property type="entry name" value="Homeodomain-like_sf"/>
</dbReference>
<keyword evidence="2 4" id="KW-0238">DNA-binding</keyword>
<dbReference type="SUPFAM" id="SSF46689">
    <property type="entry name" value="Homeodomain-like"/>
    <property type="match status" value="1"/>
</dbReference>
<evidence type="ECO:0000313" key="9">
    <source>
        <dbReference type="Proteomes" id="UP000503251"/>
    </source>
</evidence>
<evidence type="ECO:0000256" key="1">
    <source>
        <dbReference type="ARBA" id="ARBA00023015"/>
    </source>
</evidence>
<dbReference type="InterPro" id="IPR041478">
    <property type="entry name" value="TetR_C_27"/>
</dbReference>
<dbReference type="Pfam" id="PF00440">
    <property type="entry name" value="TetR_N"/>
    <property type="match status" value="1"/>
</dbReference>
<dbReference type="PANTHER" id="PTHR30055:SF151">
    <property type="entry name" value="TRANSCRIPTIONAL REGULATORY PROTEIN"/>
    <property type="match status" value="1"/>
</dbReference>
<dbReference type="OrthoDB" id="5419598at2"/>
<dbReference type="Pfam" id="PF17935">
    <property type="entry name" value="TetR_C_27"/>
    <property type="match status" value="1"/>
</dbReference>
<evidence type="ECO:0000256" key="2">
    <source>
        <dbReference type="ARBA" id="ARBA00023125"/>
    </source>
</evidence>
<gene>
    <name evidence="7" type="ORF">DQK91_10740</name>
    <name evidence="6" type="ORF">E8L03_11180</name>
</gene>
<name>A0A6P1ZIU5_9BACT</name>